<dbReference type="PRINTS" id="PR00081">
    <property type="entry name" value="GDHRDH"/>
</dbReference>
<reference evidence="1 2" key="1">
    <citation type="submission" date="2023-08" db="EMBL/GenBank/DDBJ databases">
        <title>Black Yeasts Isolated from many extreme environments.</title>
        <authorList>
            <person name="Coleine C."/>
            <person name="Stajich J.E."/>
            <person name="Selbmann L."/>
        </authorList>
    </citation>
    <scope>NUCLEOTIDE SEQUENCE [LARGE SCALE GENOMIC DNA]</scope>
    <source>
        <strain evidence="1 2">CCFEE 6328</strain>
    </source>
</reference>
<dbReference type="PANTHER" id="PTHR42820">
    <property type="entry name" value="SHORT-CHAIN DEHYDROGENASE REDUCTASE"/>
    <property type="match status" value="1"/>
</dbReference>
<dbReference type="Pfam" id="PF00106">
    <property type="entry name" value="adh_short"/>
    <property type="match status" value="1"/>
</dbReference>
<name>A0ABR0JR88_9EURO</name>
<proteinExistence type="predicted"/>
<keyword evidence="2" id="KW-1185">Reference proteome</keyword>
<dbReference type="InterPro" id="IPR036291">
    <property type="entry name" value="NAD(P)-bd_dom_sf"/>
</dbReference>
<evidence type="ECO:0000313" key="2">
    <source>
        <dbReference type="Proteomes" id="UP001345691"/>
    </source>
</evidence>
<protein>
    <submittedName>
        <fullName evidence="1">Uncharacterized protein</fullName>
    </submittedName>
</protein>
<organism evidence="1 2">
    <name type="scientific">Exophiala sideris</name>
    <dbReference type="NCBI Taxonomy" id="1016849"/>
    <lineage>
        <taxon>Eukaryota</taxon>
        <taxon>Fungi</taxon>
        <taxon>Dikarya</taxon>
        <taxon>Ascomycota</taxon>
        <taxon>Pezizomycotina</taxon>
        <taxon>Eurotiomycetes</taxon>
        <taxon>Chaetothyriomycetidae</taxon>
        <taxon>Chaetothyriales</taxon>
        <taxon>Herpotrichiellaceae</taxon>
        <taxon>Exophiala</taxon>
    </lineage>
</organism>
<accession>A0ABR0JR88</accession>
<gene>
    <name evidence="1" type="ORF">LTR69_000587</name>
</gene>
<sequence length="135" mass="14723">MTQRLQQIAQQLSASRSQCNSQKCLLASQVVIVTGGAQGIGEAVVTLFAQHGAKIAISDIDAERSQRLVEKLEKEGVDAAYFPGDLLDLSFPQTLIQQVLKRFGKINCLVNNAGMHSKPVNPASSLMVYERLPER</sequence>
<dbReference type="PANTHER" id="PTHR42820:SF1">
    <property type="entry name" value="SHORT-CHAIN DEHYDROGENASE_REDUCTASE FAMILY PROTEIN"/>
    <property type="match status" value="1"/>
</dbReference>
<dbReference type="Proteomes" id="UP001345691">
    <property type="component" value="Unassembled WGS sequence"/>
</dbReference>
<evidence type="ECO:0000313" key="1">
    <source>
        <dbReference type="EMBL" id="KAK5068467.1"/>
    </source>
</evidence>
<dbReference type="InterPro" id="IPR002347">
    <property type="entry name" value="SDR_fam"/>
</dbReference>
<comment type="caution">
    <text evidence="1">The sequence shown here is derived from an EMBL/GenBank/DDBJ whole genome shotgun (WGS) entry which is preliminary data.</text>
</comment>
<dbReference type="SUPFAM" id="SSF51735">
    <property type="entry name" value="NAD(P)-binding Rossmann-fold domains"/>
    <property type="match status" value="1"/>
</dbReference>
<dbReference type="EMBL" id="JAVRRF010000001">
    <property type="protein sequence ID" value="KAK5068467.1"/>
    <property type="molecule type" value="Genomic_DNA"/>
</dbReference>
<dbReference type="CDD" id="cd05233">
    <property type="entry name" value="SDR_c"/>
    <property type="match status" value="1"/>
</dbReference>
<dbReference type="Gene3D" id="3.40.50.720">
    <property type="entry name" value="NAD(P)-binding Rossmann-like Domain"/>
    <property type="match status" value="1"/>
</dbReference>